<evidence type="ECO:0000256" key="2">
    <source>
        <dbReference type="PROSITE-ProRule" id="PRU00259"/>
    </source>
</evidence>
<reference evidence="5 6" key="1">
    <citation type="journal article" date="2020" name="ISME J.">
        <title>Uncovering the hidden diversity of litter-decomposition mechanisms in mushroom-forming fungi.</title>
        <authorList>
            <person name="Floudas D."/>
            <person name="Bentzer J."/>
            <person name="Ahren D."/>
            <person name="Johansson T."/>
            <person name="Persson P."/>
            <person name="Tunlid A."/>
        </authorList>
    </citation>
    <scope>NUCLEOTIDE SEQUENCE [LARGE SCALE GENOMIC DNA]</scope>
    <source>
        <strain evidence="5 6">CBS 101986</strain>
    </source>
</reference>
<dbReference type="PANTHER" id="PTHR13347:SF1">
    <property type="entry name" value="HEAT REPEAT-CONTAINING PROTEIN 3"/>
    <property type="match status" value="1"/>
</dbReference>
<evidence type="ECO:0000256" key="1">
    <source>
        <dbReference type="ARBA" id="ARBA00049983"/>
    </source>
</evidence>
<dbReference type="InterPro" id="IPR052616">
    <property type="entry name" value="SYO1-like"/>
</dbReference>
<dbReference type="AlphaFoldDB" id="A0A8H5EUN3"/>
<evidence type="ECO:0000259" key="4">
    <source>
        <dbReference type="Pfam" id="PF25567"/>
    </source>
</evidence>
<protein>
    <recommendedName>
        <fullName evidence="4">SYO1-like TPR repeats domain-containing protein</fullName>
    </recommendedName>
</protein>
<comment type="caution">
    <text evidence="5">The sequence shown here is derived from an EMBL/GenBank/DDBJ whole genome shotgun (WGS) entry which is preliminary data.</text>
</comment>
<proteinExistence type="inferred from homology"/>
<feature type="repeat" description="ARM" evidence="2">
    <location>
        <begin position="80"/>
        <end position="107"/>
    </location>
</feature>
<dbReference type="InterPro" id="IPR011989">
    <property type="entry name" value="ARM-like"/>
</dbReference>
<dbReference type="GO" id="GO:0051082">
    <property type="term" value="F:unfolded protein binding"/>
    <property type="evidence" value="ECO:0007669"/>
    <property type="project" value="TreeGrafter"/>
</dbReference>
<dbReference type="Pfam" id="PF25567">
    <property type="entry name" value="TPR_SYO1"/>
    <property type="match status" value="1"/>
</dbReference>
<dbReference type="OrthoDB" id="288703at2759"/>
<evidence type="ECO:0000313" key="6">
    <source>
        <dbReference type="Proteomes" id="UP000567179"/>
    </source>
</evidence>
<keyword evidence="6" id="KW-1185">Reference proteome</keyword>
<evidence type="ECO:0000256" key="3">
    <source>
        <dbReference type="SAM" id="MobiDB-lite"/>
    </source>
</evidence>
<dbReference type="InterPro" id="IPR000225">
    <property type="entry name" value="Armadillo"/>
</dbReference>
<feature type="compositionally biased region" description="Basic residues" evidence="3">
    <location>
        <begin position="1"/>
        <end position="15"/>
    </location>
</feature>
<dbReference type="PROSITE" id="PS50176">
    <property type="entry name" value="ARM_REPEAT"/>
    <property type="match status" value="1"/>
</dbReference>
<dbReference type="CDD" id="cd13394">
    <property type="entry name" value="Syo1_like"/>
    <property type="match status" value="1"/>
</dbReference>
<dbReference type="InterPro" id="IPR057990">
    <property type="entry name" value="TPR_SYO1"/>
</dbReference>
<dbReference type="GO" id="GO:0006606">
    <property type="term" value="P:protein import into nucleus"/>
    <property type="evidence" value="ECO:0007669"/>
    <property type="project" value="TreeGrafter"/>
</dbReference>
<dbReference type="EMBL" id="JAACJJ010000056">
    <property type="protein sequence ID" value="KAF5313150.1"/>
    <property type="molecule type" value="Genomic_DNA"/>
</dbReference>
<dbReference type="PANTHER" id="PTHR13347">
    <property type="entry name" value="HEAT REPEAT-CONTAINING PROTEIN 3"/>
    <property type="match status" value="1"/>
</dbReference>
<dbReference type="InterPro" id="IPR016024">
    <property type="entry name" value="ARM-type_fold"/>
</dbReference>
<feature type="domain" description="SYO1-like TPR repeats" evidence="4">
    <location>
        <begin position="425"/>
        <end position="681"/>
    </location>
</feature>
<gene>
    <name evidence="5" type="ORF">D9619_002644</name>
</gene>
<comment type="similarity">
    <text evidence="1">Belongs to the nuclear import and ribosome assembly adapter family.</text>
</comment>
<dbReference type="Gene3D" id="1.25.10.10">
    <property type="entry name" value="Leucine-rich Repeat Variant"/>
    <property type="match status" value="1"/>
</dbReference>
<feature type="region of interest" description="Disordered" evidence="3">
    <location>
        <begin position="371"/>
        <end position="391"/>
    </location>
</feature>
<dbReference type="Proteomes" id="UP000567179">
    <property type="component" value="Unassembled WGS sequence"/>
</dbReference>
<accession>A0A8H5EUN3</accession>
<sequence>MGKSQKKKVMRRHNPMRVPDSHLPKGLASASEASSKTNEILPILQRMESADVNERKWACVAVSNLIQNDPSTRRLLQGKNVVGALITRLTDSEEEVMVEAAGALRNLCIDGGYDICAEMYNKNVLAPLKTFIPKISSTLSIFLTEPKGAPESVRRIVYDFADNVITILWCLSETSNKALNAVNEIKLVPFLMAFLDARDKLSLAPVTAAAQCLYVLTDDNYPAISDVRTDASYLATLLSIARREVSPEASEVKDSKSATQAVTLAVLAAGTLRNVSPIPPPSAASFVDIDKDIVLPLLLPVISSISLPETANAVQELVQRQTLEPALENLSLKHVPKSDHKSQMEVELEVLEAKLRTVQLALEILTGTCATLPDSEPDLPAGQEDEEDNDDVAEDDVIIEDDAEMHIDGDDAPSENALNTAFLSKLVTPLLTLIQPTALSFPPLAAPSIHPPTTSALSALHISALECLNNLFLSLTTAPNPAVSADVNSGVTVWGSVWAALGVVGTETTGLGQERRQDVWDRAVGVLWGVGRVWKGAIAPNSEQVNLLIQLCISTSDPRLQVKCVGTLECLAQHPTEVEGNKIIAEYLLSLLPTASTRSPVDTEPMIQAASGLIDIYSDETLPYDANFRQGKYTERLAQSLAGVKAAVKAIDRRKEGGRELRRRGDETLQNLGDFVKYRRDLRL</sequence>
<evidence type="ECO:0000313" key="5">
    <source>
        <dbReference type="EMBL" id="KAF5313150.1"/>
    </source>
</evidence>
<dbReference type="SUPFAM" id="SSF48371">
    <property type="entry name" value="ARM repeat"/>
    <property type="match status" value="1"/>
</dbReference>
<organism evidence="5 6">
    <name type="scientific">Psilocybe cf. subviscida</name>
    <dbReference type="NCBI Taxonomy" id="2480587"/>
    <lineage>
        <taxon>Eukaryota</taxon>
        <taxon>Fungi</taxon>
        <taxon>Dikarya</taxon>
        <taxon>Basidiomycota</taxon>
        <taxon>Agaricomycotina</taxon>
        <taxon>Agaricomycetes</taxon>
        <taxon>Agaricomycetidae</taxon>
        <taxon>Agaricales</taxon>
        <taxon>Agaricineae</taxon>
        <taxon>Strophariaceae</taxon>
        <taxon>Psilocybe</taxon>
    </lineage>
</organism>
<name>A0A8H5EUN3_9AGAR</name>
<dbReference type="GO" id="GO:0042273">
    <property type="term" value="P:ribosomal large subunit biogenesis"/>
    <property type="evidence" value="ECO:0007669"/>
    <property type="project" value="TreeGrafter"/>
</dbReference>
<feature type="region of interest" description="Disordered" evidence="3">
    <location>
        <begin position="1"/>
        <end position="34"/>
    </location>
</feature>